<accession>A0A6J4HZN0</accession>
<dbReference type="InterPro" id="IPR011463">
    <property type="entry name" value="DUF1569"/>
</dbReference>
<dbReference type="EMBL" id="CADCTJ010000399">
    <property type="protein sequence ID" value="CAA9237602.1"/>
    <property type="molecule type" value="Genomic_DNA"/>
</dbReference>
<evidence type="ECO:0000313" key="1">
    <source>
        <dbReference type="EMBL" id="CAA9237602.1"/>
    </source>
</evidence>
<protein>
    <recommendedName>
        <fullName evidence="2">DUF1569 domain-containing protein</fullName>
    </recommendedName>
</protein>
<proteinExistence type="predicted"/>
<gene>
    <name evidence="1" type="ORF">AVDCRST_MAG95-1289</name>
</gene>
<reference evidence="1" key="1">
    <citation type="submission" date="2020-02" db="EMBL/GenBank/DDBJ databases">
        <authorList>
            <person name="Meier V. D."/>
        </authorList>
    </citation>
    <scope>NUCLEOTIDE SEQUENCE</scope>
    <source>
        <strain evidence="1">AVDCRST_MAG95</strain>
    </source>
</reference>
<dbReference type="AlphaFoldDB" id="A0A6J4HZN0"/>
<name>A0A6J4HZN0_9BACT</name>
<evidence type="ECO:0008006" key="2">
    <source>
        <dbReference type="Google" id="ProtNLM"/>
    </source>
</evidence>
<sequence length="165" mass="18887">MTRAEKAVIFLEETGPALLQNLTPETPAQWGMMTPQHMVEHLQYVTYISTGQDGKTIRIVSPAWARPVLKWFVLGYRPFPKNIKMPGKKIPGLLPLQHPSLDAAKAQLQQTIADTLRYFLLHPGLRTNHPFAGSFSPLDWQIFHQRHFTHHFVQFGLLPDNTQNK</sequence>
<organism evidence="1">
    <name type="scientific">uncultured Adhaeribacter sp</name>
    <dbReference type="NCBI Taxonomy" id="448109"/>
    <lineage>
        <taxon>Bacteria</taxon>
        <taxon>Pseudomonadati</taxon>
        <taxon>Bacteroidota</taxon>
        <taxon>Cytophagia</taxon>
        <taxon>Cytophagales</taxon>
        <taxon>Hymenobacteraceae</taxon>
        <taxon>Adhaeribacter</taxon>
        <taxon>environmental samples</taxon>
    </lineage>
</organism>
<dbReference type="Pfam" id="PF07606">
    <property type="entry name" value="DUF1569"/>
    <property type="match status" value="1"/>
</dbReference>